<evidence type="ECO:0000256" key="6">
    <source>
        <dbReference type="SAM" id="MobiDB-lite"/>
    </source>
</evidence>
<evidence type="ECO:0000313" key="7">
    <source>
        <dbReference type="EMBL" id="OGF21015.1"/>
    </source>
</evidence>
<organism evidence="7 8">
    <name type="scientific">Candidatus Falkowbacteria bacterium RIFOXYA2_FULL_38_12</name>
    <dbReference type="NCBI Taxonomy" id="1797993"/>
    <lineage>
        <taxon>Bacteria</taxon>
        <taxon>Candidatus Falkowiibacteriota</taxon>
    </lineage>
</organism>
<comment type="function">
    <text evidence="5">One of the primary rRNA binding proteins, this protein initially binds near the 5'-end of the 23S rRNA. It is important during the early stages of 50S assembly. It makes multiple contacts with different domains of the 23S rRNA in the assembled 50S subunit and ribosome.</text>
</comment>
<dbReference type="HAMAP" id="MF_01328_B">
    <property type="entry name" value="Ribosomal_uL4_B"/>
    <property type="match status" value="1"/>
</dbReference>
<dbReference type="AlphaFoldDB" id="A0A1F5S2V1"/>
<evidence type="ECO:0000256" key="3">
    <source>
        <dbReference type="ARBA" id="ARBA00023274"/>
    </source>
</evidence>
<keyword evidence="5" id="KW-0694">RNA-binding</keyword>
<comment type="function">
    <text evidence="5">Forms part of the polypeptide exit tunnel.</text>
</comment>
<dbReference type="GO" id="GO:1990904">
    <property type="term" value="C:ribonucleoprotein complex"/>
    <property type="evidence" value="ECO:0007669"/>
    <property type="project" value="UniProtKB-KW"/>
</dbReference>
<keyword evidence="2 5" id="KW-0689">Ribosomal protein</keyword>
<evidence type="ECO:0000256" key="1">
    <source>
        <dbReference type="ARBA" id="ARBA00010528"/>
    </source>
</evidence>
<dbReference type="Proteomes" id="UP000177407">
    <property type="component" value="Unassembled WGS sequence"/>
</dbReference>
<dbReference type="InterPro" id="IPR013005">
    <property type="entry name" value="Ribosomal_uL4-like"/>
</dbReference>
<gene>
    <name evidence="5" type="primary">rplD</name>
    <name evidence="7" type="ORF">A2257_01890</name>
</gene>
<feature type="region of interest" description="Disordered" evidence="6">
    <location>
        <begin position="50"/>
        <end position="77"/>
    </location>
</feature>
<dbReference type="GO" id="GO:0005840">
    <property type="term" value="C:ribosome"/>
    <property type="evidence" value="ECO:0007669"/>
    <property type="project" value="UniProtKB-KW"/>
</dbReference>
<comment type="subunit">
    <text evidence="5">Part of the 50S ribosomal subunit.</text>
</comment>
<keyword evidence="3 5" id="KW-0687">Ribonucleoprotein</keyword>
<comment type="caution">
    <text evidence="7">The sequence shown here is derived from an EMBL/GenBank/DDBJ whole genome shotgun (WGS) entry which is preliminary data.</text>
</comment>
<dbReference type="InterPro" id="IPR002136">
    <property type="entry name" value="Ribosomal_uL4"/>
</dbReference>
<accession>A0A1F5S2V1</accession>
<dbReference type="PANTHER" id="PTHR10746">
    <property type="entry name" value="50S RIBOSOMAL PROTEIN L4"/>
    <property type="match status" value="1"/>
</dbReference>
<name>A0A1F5S2V1_9BACT</name>
<evidence type="ECO:0000313" key="8">
    <source>
        <dbReference type="Proteomes" id="UP000177407"/>
    </source>
</evidence>
<protein>
    <recommendedName>
        <fullName evidence="4 5">Large ribosomal subunit protein uL4</fullName>
    </recommendedName>
</protein>
<dbReference type="EMBL" id="MFGA01000017">
    <property type="protein sequence ID" value="OGF21015.1"/>
    <property type="molecule type" value="Genomic_DNA"/>
</dbReference>
<keyword evidence="5" id="KW-0699">rRNA-binding</keyword>
<dbReference type="GO" id="GO:0006412">
    <property type="term" value="P:translation"/>
    <property type="evidence" value="ECO:0007669"/>
    <property type="project" value="UniProtKB-UniRule"/>
</dbReference>
<evidence type="ECO:0000256" key="2">
    <source>
        <dbReference type="ARBA" id="ARBA00022980"/>
    </source>
</evidence>
<proteinExistence type="inferred from homology"/>
<dbReference type="PANTHER" id="PTHR10746:SF6">
    <property type="entry name" value="LARGE RIBOSOMAL SUBUNIT PROTEIN UL4M"/>
    <property type="match status" value="1"/>
</dbReference>
<evidence type="ECO:0000256" key="5">
    <source>
        <dbReference type="HAMAP-Rule" id="MF_01328"/>
    </source>
</evidence>
<evidence type="ECO:0000256" key="4">
    <source>
        <dbReference type="ARBA" id="ARBA00035244"/>
    </source>
</evidence>
<dbReference type="NCBIfam" id="TIGR03953">
    <property type="entry name" value="rplD_bact"/>
    <property type="match status" value="1"/>
</dbReference>
<reference evidence="7 8" key="1">
    <citation type="journal article" date="2016" name="Nat. Commun.">
        <title>Thousands of microbial genomes shed light on interconnected biogeochemical processes in an aquifer system.</title>
        <authorList>
            <person name="Anantharaman K."/>
            <person name="Brown C.T."/>
            <person name="Hug L.A."/>
            <person name="Sharon I."/>
            <person name="Castelle C.J."/>
            <person name="Probst A.J."/>
            <person name="Thomas B.C."/>
            <person name="Singh A."/>
            <person name="Wilkins M.J."/>
            <person name="Karaoz U."/>
            <person name="Brodie E.L."/>
            <person name="Williams K.H."/>
            <person name="Hubbard S.S."/>
            <person name="Banfield J.F."/>
        </authorList>
    </citation>
    <scope>NUCLEOTIDE SEQUENCE [LARGE SCALE GENOMIC DNA]</scope>
</reference>
<sequence>MLKAKIYNIKGEVAGEETLDPDIFEVETKVGLIHQVLVAQMANKRQVLAHTKDRGEVSGGGKKPWKQKGTGRARQGSIRSPQWVGGGIVFGPTKERVFEQKINKKMKKKALLMCLSDRAREEKVILVEKLEMDNIKTKDFLKMTSTLPNKKEKTLVILEDNNKNIFKSAANVPYLKTTDAKGVNVADVLEYKYLLMPVGALRAMVSSLKGGKEKAGGKK</sequence>
<dbReference type="InterPro" id="IPR023574">
    <property type="entry name" value="Ribosomal_uL4_dom_sf"/>
</dbReference>
<dbReference type="Pfam" id="PF00573">
    <property type="entry name" value="Ribosomal_L4"/>
    <property type="match status" value="1"/>
</dbReference>
<dbReference type="GO" id="GO:0019843">
    <property type="term" value="F:rRNA binding"/>
    <property type="evidence" value="ECO:0007669"/>
    <property type="project" value="UniProtKB-UniRule"/>
</dbReference>
<comment type="similarity">
    <text evidence="1 5">Belongs to the universal ribosomal protein uL4 family.</text>
</comment>
<dbReference type="SUPFAM" id="SSF52166">
    <property type="entry name" value="Ribosomal protein L4"/>
    <property type="match status" value="1"/>
</dbReference>
<dbReference type="Gene3D" id="3.40.1370.10">
    <property type="match status" value="1"/>
</dbReference>
<dbReference type="GO" id="GO:0003735">
    <property type="term" value="F:structural constituent of ribosome"/>
    <property type="evidence" value="ECO:0007669"/>
    <property type="project" value="InterPro"/>
</dbReference>